<dbReference type="Proteomes" id="UP000220768">
    <property type="component" value="Unassembled WGS sequence"/>
</dbReference>
<feature type="transmembrane region" description="Helical" evidence="1">
    <location>
        <begin position="32"/>
        <end position="49"/>
    </location>
</feature>
<keyword evidence="1" id="KW-0472">Membrane</keyword>
<dbReference type="EMBL" id="NWSV01000005">
    <property type="protein sequence ID" value="PDT04423.1"/>
    <property type="molecule type" value="Genomic_DNA"/>
</dbReference>
<organism evidence="2 3">
    <name type="scientific">Rhizobium chutanense</name>
    <dbReference type="NCBI Taxonomy" id="2035448"/>
    <lineage>
        <taxon>Bacteria</taxon>
        <taxon>Pseudomonadati</taxon>
        <taxon>Pseudomonadota</taxon>
        <taxon>Alphaproteobacteria</taxon>
        <taxon>Hyphomicrobiales</taxon>
        <taxon>Rhizobiaceae</taxon>
        <taxon>Rhizobium/Agrobacterium group</taxon>
        <taxon>Rhizobium</taxon>
    </lineage>
</organism>
<reference evidence="2 3" key="1">
    <citation type="submission" date="2017-09" db="EMBL/GenBank/DDBJ databases">
        <title>Comparative genomics of rhizobia isolated from Phaseolus vulgaris in China.</title>
        <authorList>
            <person name="Tong W."/>
        </authorList>
    </citation>
    <scope>NUCLEOTIDE SEQUENCE [LARGE SCALE GENOMIC DNA]</scope>
    <source>
        <strain evidence="2 3">C5</strain>
    </source>
</reference>
<gene>
    <name evidence="2" type="ORF">CO666_11230</name>
</gene>
<accession>A0A2A6JDM4</accession>
<sequence length="53" mass="5475">MTDAQMGLSMATPVITVFAIALYRLGVLQRTGAVAAVLAAIAIAVGQFLQKVI</sequence>
<evidence type="ECO:0000313" key="2">
    <source>
        <dbReference type="EMBL" id="PDT04423.1"/>
    </source>
</evidence>
<keyword evidence="3" id="KW-1185">Reference proteome</keyword>
<proteinExistence type="predicted"/>
<dbReference type="RefSeq" id="WP_097612136.1">
    <property type="nucleotide sequence ID" value="NZ_NWSV01000005.1"/>
</dbReference>
<name>A0A2A6JDM4_9HYPH</name>
<evidence type="ECO:0000313" key="3">
    <source>
        <dbReference type="Proteomes" id="UP000220768"/>
    </source>
</evidence>
<protein>
    <submittedName>
        <fullName evidence="2">Uncharacterized protein</fullName>
    </submittedName>
</protein>
<dbReference type="AlphaFoldDB" id="A0A2A6JDM4"/>
<keyword evidence="1" id="KW-0812">Transmembrane</keyword>
<evidence type="ECO:0000256" key="1">
    <source>
        <dbReference type="SAM" id="Phobius"/>
    </source>
</evidence>
<keyword evidence="1" id="KW-1133">Transmembrane helix</keyword>
<comment type="caution">
    <text evidence="2">The sequence shown here is derived from an EMBL/GenBank/DDBJ whole genome shotgun (WGS) entry which is preliminary data.</text>
</comment>
<feature type="transmembrane region" description="Helical" evidence="1">
    <location>
        <begin position="6"/>
        <end position="25"/>
    </location>
</feature>